<evidence type="ECO:0000313" key="2">
    <source>
        <dbReference type="EMBL" id="KAK8051614.1"/>
    </source>
</evidence>
<keyword evidence="3" id="KW-1185">Reference proteome</keyword>
<accession>A0ABR1TY95</accession>
<dbReference type="Proteomes" id="UP001444661">
    <property type="component" value="Unassembled WGS sequence"/>
</dbReference>
<dbReference type="EMBL" id="JAQQWK010000002">
    <property type="protein sequence ID" value="KAK8051614.1"/>
    <property type="molecule type" value="Genomic_DNA"/>
</dbReference>
<organism evidence="2 3">
    <name type="scientific">Apiospora rasikravindrae</name>
    <dbReference type="NCBI Taxonomy" id="990691"/>
    <lineage>
        <taxon>Eukaryota</taxon>
        <taxon>Fungi</taxon>
        <taxon>Dikarya</taxon>
        <taxon>Ascomycota</taxon>
        <taxon>Pezizomycotina</taxon>
        <taxon>Sordariomycetes</taxon>
        <taxon>Xylariomycetidae</taxon>
        <taxon>Amphisphaeriales</taxon>
        <taxon>Apiosporaceae</taxon>
        <taxon>Apiospora</taxon>
    </lineage>
</organism>
<name>A0ABR1TY95_9PEZI</name>
<protein>
    <submittedName>
        <fullName evidence="2">Uncharacterized protein</fullName>
    </submittedName>
</protein>
<gene>
    <name evidence="2" type="ORF">PG993_002999</name>
</gene>
<comment type="caution">
    <text evidence="2">The sequence shown here is derived from an EMBL/GenBank/DDBJ whole genome shotgun (WGS) entry which is preliminary data.</text>
</comment>
<evidence type="ECO:0000256" key="1">
    <source>
        <dbReference type="SAM" id="MobiDB-lite"/>
    </source>
</evidence>
<reference evidence="2 3" key="1">
    <citation type="submission" date="2023-01" db="EMBL/GenBank/DDBJ databases">
        <title>Analysis of 21 Apiospora genomes using comparative genomics revels a genus with tremendous synthesis potential of carbohydrate active enzymes and secondary metabolites.</title>
        <authorList>
            <person name="Sorensen T."/>
        </authorList>
    </citation>
    <scope>NUCLEOTIDE SEQUENCE [LARGE SCALE GENOMIC DNA]</scope>
    <source>
        <strain evidence="2 3">CBS 33761</strain>
    </source>
</reference>
<feature type="region of interest" description="Disordered" evidence="1">
    <location>
        <begin position="336"/>
        <end position="361"/>
    </location>
</feature>
<evidence type="ECO:0000313" key="3">
    <source>
        <dbReference type="Proteomes" id="UP001444661"/>
    </source>
</evidence>
<sequence length="375" mass="41318">MNLTEYTAAVMADIESDGTIAIGRNPNTGCSFHFDLPKGTSNTGPPFFHHRPETCACQTVARLWWLENGRSFANPPFFDDINRRLRLKCEIAVDSGLNDGDKENRIFWSVIVDAQDIADAIGDMQARAAMVLACRRAIGMEVPTAPDSLLTLKARVFIGEETKQAEIRLGGDRVGGQDDDAANNPAQTRWYKGLRRTLGNQPGVIYKDGVSDSAPRTTANDSDRLEFWPIPDMYTHGPFECPVCHMIIAADGQQSWDENIGELGCVSTVVTLSSALQKISDRTYRNLIQRHGSLGVGTRTSKMLARSPWLAGPKNIALVANINWILPDLCGLESNDPTEDELVQDEPAHDTETPHACVPSRKELQNALDALDRKM</sequence>
<proteinExistence type="predicted"/>